<keyword evidence="3" id="KW-1185">Reference proteome</keyword>
<evidence type="ECO:0000313" key="1">
    <source>
        <dbReference type="EMBL" id="MBC9225227.1"/>
    </source>
</evidence>
<dbReference type="EMBL" id="JACTVM010000001">
    <property type="protein sequence ID" value="MBC9225227.1"/>
    <property type="molecule type" value="Genomic_DNA"/>
</dbReference>
<protein>
    <submittedName>
        <fullName evidence="1">Uncharacterized protein</fullName>
    </submittedName>
</protein>
<dbReference type="AlphaFoldDB" id="A0A8I0EU93"/>
<gene>
    <name evidence="2" type="ORF">H9L21_07070</name>
    <name evidence="1" type="ORF">IBG24_02725</name>
</gene>
<name>A0A8I0EU93_9ACTN</name>
<evidence type="ECO:0000313" key="2">
    <source>
        <dbReference type="EMBL" id="QNL95659.1"/>
    </source>
</evidence>
<dbReference type="RefSeq" id="WP_154595111.1">
    <property type="nucleotide sequence ID" value="NZ_CP060587.1"/>
</dbReference>
<dbReference type="Proteomes" id="UP000620591">
    <property type="component" value="Unassembled WGS sequence"/>
</dbReference>
<dbReference type="EMBL" id="CP060587">
    <property type="protein sequence ID" value="QNL95659.1"/>
    <property type="molecule type" value="Genomic_DNA"/>
</dbReference>
<evidence type="ECO:0000313" key="4">
    <source>
        <dbReference type="Proteomes" id="UP000620591"/>
    </source>
</evidence>
<evidence type="ECO:0000313" key="3">
    <source>
        <dbReference type="Proteomes" id="UP000515871"/>
    </source>
</evidence>
<organism evidence="1 4">
    <name type="scientific">Aeromicrobium senzhongii</name>
    <dbReference type="NCBI Taxonomy" id="2663859"/>
    <lineage>
        <taxon>Bacteria</taxon>
        <taxon>Bacillati</taxon>
        <taxon>Actinomycetota</taxon>
        <taxon>Actinomycetes</taxon>
        <taxon>Propionibacteriales</taxon>
        <taxon>Nocardioidaceae</taxon>
        <taxon>Aeromicrobium</taxon>
    </lineage>
</organism>
<reference evidence="1" key="1">
    <citation type="submission" date="2020-09" db="EMBL/GenBank/DDBJ databases">
        <title>Novel species in genus Aeromicrobium.</title>
        <authorList>
            <person name="Zhang G."/>
        </authorList>
    </citation>
    <scope>NUCLEOTIDE SEQUENCE</scope>
    <source>
        <strain evidence="3">zg-629</strain>
        <strain evidence="2">Zg-629</strain>
        <strain evidence="1">Zg-636</strain>
    </source>
</reference>
<dbReference type="Proteomes" id="UP000515871">
    <property type="component" value="Chromosome"/>
</dbReference>
<sequence>MTEREPVFSDLRAMYEAIDPPPAHLADAMIAVIAAEDLDNEYELLSLVNRSTALVGTRGSGPLTIEFAYDDVTVLVRVTEGPTSDTRRIDGWVTPAHDGGARLQRGDDALTADLVAGRFEFDEVPAGLVRIWFEVADRDNLATPTFEI</sequence>
<proteinExistence type="predicted"/>
<accession>A0A8I0EU93</accession>